<dbReference type="RefSeq" id="WP_071453475.1">
    <property type="nucleotide sequence ID" value="NZ_CP017675.1"/>
</dbReference>
<dbReference type="GO" id="GO:0140647">
    <property type="term" value="P:P450-containing electron transport chain"/>
    <property type="evidence" value="ECO:0007669"/>
    <property type="project" value="InterPro"/>
</dbReference>
<dbReference type="OrthoDB" id="9810588at2"/>
<name>A0A1J0AA35_9CYAN</name>
<keyword evidence="9" id="KW-1185">Reference proteome</keyword>
<keyword evidence="2" id="KW-0001">2Fe-2S</keyword>
<reference evidence="8 9" key="1">
    <citation type="submission" date="2016-10" db="EMBL/GenBank/DDBJ databases">
        <title>Description of Gloeomargarita lithophora gen. nov., sp. nov., a thylakoid-bearing basal-branching cyanobacterium with intracellular carbonates, and proposal for Gloeomargaritales ord. nov.</title>
        <authorList>
            <person name="Moreira D."/>
            <person name="Tavera R."/>
            <person name="Benzerara K."/>
            <person name="Skouri-Panet F."/>
            <person name="Couradeau E."/>
            <person name="Gerard E."/>
            <person name="Loussert C."/>
            <person name="Novelo E."/>
            <person name="Zivanovic Y."/>
            <person name="Lopez-Garcia P."/>
        </authorList>
    </citation>
    <scope>NUCLEOTIDE SEQUENCE [LARGE SCALE GENOMIC DNA]</scope>
    <source>
        <strain evidence="8 9">D10</strain>
    </source>
</reference>
<dbReference type="PROSITE" id="PS51085">
    <property type="entry name" value="2FE2S_FER_2"/>
    <property type="match status" value="1"/>
</dbReference>
<gene>
    <name evidence="8" type="ORF">GlitD10_0478</name>
</gene>
<dbReference type="SUPFAM" id="SSF54292">
    <property type="entry name" value="2Fe-2S ferredoxin-like"/>
    <property type="match status" value="1"/>
</dbReference>
<evidence type="ECO:0000256" key="3">
    <source>
        <dbReference type="ARBA" id="ARBA00022723"/>
    </source>
</evidence>
<keyword evidence="5" id="KW-0411">Iron-sulfur</keyword>
<evidence type="ECO:0000256" key="5">
    <source>
        <dbReference type="ARBA" id="ARBA00023014"/>
    </source>
</evidence>
<dbReference type="EMBL" id="CP017675">
    <property type="protein sequence ID" value="APB32790.1"/>
    <property type="molecule type" value="Genomic_DNA"/>
</dbReference>
<dbReference type="PANTHER" id="PTHR23426">
    <property type="entry name" value="FERREDOXIN/ADRENODOXIN"/>
    <property type="match status" value="1"/>
</dbReference>
<dbReference type="Proteomes" id="UP000180235">
    <property type="component" value="Chromosome"/>
</dbReference>
<dbReference type="InterPro" id="IPR036010">
    <property type="entry name" value="2Fe-2S_ferredoxin-like_sf"/>
</dbReference>
<organism evidence="8 9">
    <name type="scientific">Gloeomargarita lithophora Alchichica-D10</name>
    <dbReference type="NCBI Taxonomy" id="1188229"/>
    <lineage>
        <taxon>Bacteria</taxon>
        <taxon>Bacillati</taxon>
        <taxon>Cyanobacteriota</taxon>
        <taxon>Cyanophyceae</taxon>
        <taxon>Gloeomargaritales</taxon>
        <taxon>Gloeomargaritaceae</taxon>
        <taxon>Gloeomargarita</taxon>
    </lineage>
</organism>
<dbReference type="GO" id="GO:0009055">
    <property type="term" value="F:electron transfer activity"/>
    <property type="evidence" value="ECO:0007669"/>
    <property type="project" value="TreeGrafter"/>
</dbReference>
<comment type="similarity">
    <text evidence="1">Belongs to the adrenodoxin/putidaredoxin family.</text>
</comment>
<evidence type="ECO:0000313" key="9">
    <source>
        <dbReference type="Proteomes" id="UP000180235"/>
    </source>
</evidence>
<evidence type="ECO:0000256" key="1">
    <source>
        <dbReference type="ARBA" id="ARBA00010914"/>
    </source>
</evidence>
<feature type="domain" description="2Fe-2S ferredoxin-type" evidence="7">
    <location>
        <begin position="3"/>
        <end position="99"/>
    </location>
</feature>
<dbReference type="Pfam" id="PF00111">
    <property type="entry name" value="Fer2"/>
    <property type="match status" value="1"/>
</dbReference>
<dbReference type="PANTHER" id="PTHR23426:SF65">
    <property type="entry name" value="FERREDOXIN-2, MITOCHONDRIAL"/>
    <property type="match status" value="1"/>
</dbReference>
<evidence type="ECO:0000313" key="8">
    <source>
        <dbReference type="EMBL" id="APB32790.1"/>
    </source>
</evidence>
<accession>A0A1J0AA35</accession>
<evidence type="ECO:0000256" key="4">
    <source>
        <dbReference type="ARBA" id="ARBA00023004"/>
    </source>
</evidence>
<dbReference type="GO" id="GO:0051537">
    <property type="term" value="F:2 iron, 2 sulfur cluster binding"/>
    <property type="evidence" value="ECO:0007669"/>
    <property type="project" value="UniProtKB-KW"/>
</dbReference>
<dbReference type="CDD" id="cd00207">
    <property type="entry name" value="fer2"/>
    <property type="match status" value="1"/>
</dbReference>
<protein>
    <submittedName>
        <fullName evidence="8">Putative ferredoxin</fullName>
    </submittedName>
</protein>
<dbReference type="KEGG" id="glt:GlitD10_0478"/>
<dbReference type="InterPro" id="IPR012675">
    <property type="entry name" value="Beta-grasp_dom_sf"/>
</dbReference>
<keyword evidence="4" id="KW-0408">Iron</keyword>
<evidence type="ECO:0000256" key="2">
    <source>
        <dbReference type="ARBA" id="ARBA00022714"/>
    </source>
</evidence>
<dbReference type="GO" id="GO:0046872">
    <property type="term" value="F:metal ion binding"/>
    <property type="evidence" value="ECO:0007669"/>
    <property type="project" value="UniProtKB-KW"/>
</dbReference>
<dbReference type="InterPro" id="IPR001055">
    <property type="entry name" value="Adrenodoxin-like"/>
</dbReference>
<dbReference type="Gene3D" id="3.10.20.30">
    <property type="match status" value="1"/>
</dbReference>
<dbReference type="AlphaFoldDB" id="A0A1J0AA35"/>
<dbReference type="STRING" id="1188229.GlitD10_0478"/>
<comment type="cofactor">
    <cofactor evidence="6">
        <name>[2Fe-2S] cluster</name>
        <dbReference type="ChEBI" id="CHEBI:190135"/>
    </cofactor>
</comment>
<proteinExistence type="inferred from homology"/>
<sequence>MTWAVRLEPIGVTANLTDGQPLIEALVNNGLNVLQECGRRGMCATCHVYIQAGMAQVSPKNRREERTLALVATAQSDSRLACQTKVQGNGVVVQVPQGMYVDAMTDIEALIGRRTEQDLVHPLTGEVLVETGKLITRSIVNQLQATRTQVSEYLNQTREANL</sequence>
<dbReference type="InterPro" id="IPR001041">
    <property type="entry name" value="2Fe-2S_ferredoxin-type"/>
</dbReference>
<keyword evidence="3" id="KW-0479">Metal-binding</keyword>
<evidence type="ECO:0000259" key="7">
    <source>
        <dbReference type="PROSITE" id="PS51085"/>
    </source>
</evidence>
<evidence type="ECO:0000256" key="6">
    <source>
        <dbReference type="ARBA" id="ARBA00034078"/>
    </source>
</evidence>